<feature type="transmembrane region" description="Helical" evidence="8">
    <location>
        <begin position="119"/>
        <end position="137"/>
    </location>
</feature>
<comment type="subcellular location">
    <subcellularLocation>
        <location evidence="1">Membrane</location>
    </subcellularLocation>
</comment>
<dbReference type="Pfam" id="PF03351">
    <property type="entry name" value="DOMON"/>
    <property type="match status" value="1"/>
</dbReference>
<keyword evidence="12" id="KW-1185">Reference proteome</keyword>
<dbReference type="PANTHER" id="PTHR23130:SF115">
    <property type="entry name" value="OS01G0680900 PROTEIN"/>
    <property type="match status" value="1"/>
</dbReference>
<name>A0A9Q0P1K2_SALPP</name>
<keyword evidence="6 8" id="KW-1133">Transmembrane helix</keyword>
<dbReference type="Proteomes" id="UP001151532">
    <property type="component" value="Chromosome 14"/>
</dbReference>
<reference evidence="11" key="1">
    <citation type="submission" date="2022-11" db="EMBL/GenBank/DDBJ databases">
        <authorList>
            <person name="Hyden B.L."/>
            <person name="Feng K."/>
            <person name="Yates T."/>
            <person name="Jawdy S."/>
            <person name="Smart L.B."/>
            <person name="Muchero W."/>
        </authorList>
    </citation>
    <scope>NUCLEOTIDE SEQUENCE</scope>
    <source>
        <tissue evidence="11">Shoot tip</tissue>
    </source>
</reference>
<feature type="transmembrane region" description="Helical" evidence="8">
    <location>
        <begin position="12"/>
        <end position="31"/>
    </location>
</feature>
<comment type="caution">
    <text evidence="11">The sequence shown here is derived from an EMBL/GenBank/DDBJ whole genome shotgun (WGS) entry which is preliminary data.</text>
</comment>
<evidence type="ECO:0000256" key="8">
    <source>
        <dbReference type="SAM" id="Phobius"/>
    </source>
</evidence>
<evidence type="ECO:0000256" key="5">
    <source>
        <dbReference type="ARBA" id="ARBA00022982"/>
    </source>
</evidence>
<dbReference type="CDD" id="cd08760">
    <property type="entry name" value="Cyt_b561_FRRS1_like"/>
    <property type="match status" value="1"/>
</dbReference>
<feature type="domain" description="Cytochrome b561" evidence="10">
    <location>
        <begin position="222"/>
        <end position="412"/>
    </location>
</feature>
<keyword evidence="7 8" id="KW-0472">Membrane</keyword>
<dbReference type="PROSITE" id="PS50939">
    <property type="entry name" value="CYTOCHROME_B561"/>
    <property type="match status" value="1"/>
</dbReference>
<dbReference type="InterPro" id="IPR006593">
    <property type="entry name" value="Cyt_b561/ferric_Rdtase_TM"/>
</dbReference>
<dbReference type="PANTHER" id="PTHR23130">
    <property type="entry name" value="CYTOCHROME B561 AND DOMON DOMAIN-CONTAINING PROTEIN"/>
    <property type="match status" value="1"/>
</dbReference>
<evidence type="ECO:0000256" key="7">
    <source>
        <dbReference type="ARBA" id="ARBA00023136"/>
    </source>
</evidence>
<dbReference type="AlphaFoldDB" id="A0A9Q0P1K2"/>
<protein>
    <submittedName>
        <fullName evidence="11">CYTOCHROME B561 AND DOMON DOMAIN-CONTAINING PROTEIN</fullName>
    </submittedName>
</protein>
<dbReference type="InterPro" id="IPR005018">
    <property type="entry name" value="DOMON_domain"/>
</dbReference>
<evidence type="ECO:0000256" key="4">
    <source>
        <dbReference type="ARBA" id="ARBA00022729"/>
    </source>
</evidence>
<sequence>MAKLRFQELRPVFVLLCFLFFVLRLGIFVAADDQSSESHKDDGYDFGVTEEDQIGDNSTASGGAYAVPNSVAMDQERSELCNTDMSSFLPPPYNNISNMVCRPVWNTFLLRYQKKEDNVVTFILSAVYTTGWVAMGFSKDGRMVGSSAMVGWFNRKGQARIKEYYLQGTRPSQVIEDAGELDLTKVPPAVVINGAMIYLAFQAKFEKPLASQPIILAFGTRFPNHFRLSSHDDKTTILFDFHSRAHIHPGQMKKNHGVLGTLAWGLFLPVGAIVARYLKHKDPLWYYLHAGVQFFGFLLGLANVVLGQQLYNKIDANIPSHRGIGIFALTLSILQAQERCQDPQVLELVPPLVRKDCPLLWSLQYSVGDPFRSCRDVMEDRLWFSNYYDSSHSYYSRNSVLVEGIGEDYYST</sequence>
<keyword evidence="5" id="KW-0249">Electron transport</keyword>
<evidence type="ECO:0000313" key="12">
    <source>
        <dbReference type="Proteomes" id="UP001151532"/>
    </source>
</evidence>
<dbReference type="OrthoDB" id="19261at2759"/>
<evidence type="ECO:0000256" key="6">
    <source>
        <dbReference type="ARBA" id="ARBA00022989"/>
    </source>
</evidence>
<feature type="domain" description="DOMON" evidence="9">
    <location>
        <begin position="106"/>
        <end position="219"/>
    </location>
</feature>
<gene>
    <name evidence="11" type="ORF">OIU79_019543</name>
</gene>
<proteinExistence type="predicted"/>
<dbReference type="PROSITE" id="PS50836">
    <property type="entry name" value="DOMON"/>
    <property type="match status" value="1"/>
</dbReference>
<dbReference type="InterPro" id="IPR045266">
    <property type="entry name" value="DOH_DOMON"/>
</dbReference>
<dbReference type="Gene3D" id="1.20.120.1770">
    <property type="match status" value="1"/>
</dbReference>
<evidence type="ECO:0000259" key="10">
    <source>
        <dbReference type="PROSITE" id="PS50939"/>
    </source>
</evidence>
<dbReference type="GO" id="GO:0016020">
    <property type="term" value="C:membrane"/>
    <property type="evidence" value="ECO:0007669"/>
    <property type="project" value="UniProtKB-SubCell"/>
</dbReference>
<keyword evidence="4" id="KW-0732">Signal</keyword>
<evidence type="ECO:0000256" key="1">
    <source>
        <dbReference type="ARBA" id="ARBA00004370"/>
    </source>
</evidence>
<keyword evidence="2" id="KW-0813">Transport</keyword>
<evidence type="ECO:0000259" key="9">
    <source>
        <dbReference type="PROSITE" id="PS50836"/>
    </source>
</evidence>
<dbReference type="EMBL" id="JAPFFK010000020">
    <property type="protein sequence ID" value="KAJ6679826.1"/>
    <property type="molecule type" value="Genomic_DNA"/>
</dbReference>
<reference evidence="11" key="2">
    <citation type="journal article" date="2023" name="Int. J. Mol. Sci.">
        <title>De Novo Assembly and Annotation of 11 Diverse Shrub Willow (Salix) Genomes Reveals Novel Gene Organization in Sex-Linked Regions.</title>
        <authorList>
            <person name="Hyden B."/>
            <person name="Feng K."/>
            <person name="Yates T.B."/>
            <person name="Jawdy S."/>
            <person name="Cereghino C."/>
            <person name="Smart L.B."/>
            <person name="Muchero W."/>
        </authorList>
    </citation>
    <scope>NUCLEOTIDE SEQUENCE</scope>
    <source>
        <tissue evidence="11">Shoot tip</tissue>
    </source>
</reference>
<accession>A0A9Q0P1K2</accession>
<dbReference type="SMART" id="SM00664">
    <property type="entry name" value="DoH"/>
    <property type="match status" value="1"/>
</dbReference>
<evidence type="ECO:0000256" key="2">
    <source>
        <dbReference type="ARBA" id="ARBA00022448"/>
    </source>
</evidence>
<dbReference type="CDD" id="cd09631">
    <property type="entry name" value="DOMON_DOH"/>
    <property type="match status" value="1"/>
</dbReference>
<evidence type="ECO:0000256" key="3">
    <source>
        <dbReference type="ARBA" id="ARBA00022692"/>
    </source>
</evidence>
<feature type="transmembrane region" description="Helical" evidence="8">
    <location>
        <begin position="284"/>
        <end position="306"/>
    </location>
</feature>
<organism evidence="11 12">
    <name type="scientific">Salix purpurea</name>
    <name type="common">Purple osier willow</name>
    <dbReference type="NCBI Taxonomy" id="77065"/>
    <lineage>
        <taxon>Eukaryota</taxon>
        <taxon>Viridiplantae</taxon>
        <taxon>Streptophyta</taxon>
        <taxon>Embryophyta</taxon>
        <taxon>Tracheophyta</taxon>
        <taxon>Spermatophyta</taxon>
        <taxon>Magnoliopsida</taxon>
        <taxon>eudicotyledons</taxon>
        <taxon>Gunneridae</taxon>
        <taxon>Pentapetalae</taxon>
        <taxon>rosids</taxon>
        <taxon>fabids</taxon>
        <taxon>Malpighiales</taxon>
        <taxon>Salicaceae</taxon>
        <taxon>Saliceae</taxon>
        <taxon>Salix</taxon>
    </lineage>
</organism>
<feature type="transmembrane region" description="Helical" evidence="8">
    <location>
        <begin position="258"/>
        <end position="278"/>
    </location>
</feature>
<dbReference type="SMART" id="SM00665">
    <property type="entry name" value="B561"/>
    <property type="match status" value="1"/>
</dbReference>
<keyword evidence="3 8" id="KW-0812">Transmembrane</keyword>
<evidence type="ECO:0000313" key="11">
    <source>
        <dbReference type="EMBL" id="KAJ6679826.1"/>
    </source>
</evidence>